<evidence type="ECO:0000313" key="3">
    <source>
        <dbReference type="EMBL" id="KRX03084.1"/>
    </source>
</evidence>
<feature type="coiled-coil region" evidence="1">
    <location>
        <begin position="131"/>
        <end position="216"/>
    </location>
</feature>
<dbReference type="Proteomes" id="UP000054937">
    <property type="component" value="Unassembled WGS sequence"/>
</dbReference>
<accession>A0A0V0QLR6</accession>
<feature type="coiled-coil region" evidence="1">
    <location>
        <begin position="431"/>
        <end position="458"/>
    </location>
</feature>
<evidence type="ECO:0000313" key="4">
    <source>
        <dbReference type="Proteomes" id="UP000054937"/>
    </source>
</evidence>
<evidence type="ECO:0000256" key="2">
    <source>
        <dbReference type="SAM" id="MobiDB-lite"/>
    </source>
</evidence>
<dbReference type="InParanoid" id="A0A0V0QLR6"/>
<dbReference type="EMBL" id="LDAU01000144">
    <property type="protein sequence ID" value="KRX03084.1"/>
    <property type="molecule type" value="Genomic_DNA"/>
</dbReference>
<name>A0A0V0QLR6_PSEPJ</name>
<gene>
    <name evidence="3" type="ORF">PPERSA_10165</name>
</gene>
<dbReference type="AlphaFoldDB" id="A0A0V0QLR6"/>
<keyword evidence="4" id="KW-1185">Reference proteome</keyword>
<comment type="caution">
    <text evidence="3">The sequence shown here is derived from an EMBL/GenBank/DDBJ whole genome shotgun (WGS) entry which is preliminary data.</text>
</comment>
<sequence>MFARPKEILKEQRSQQQSTYHGNRHTQQSQQLTDYSPNKHPLEQSNFSNRFDRLEDVVNKLTNQYDALMPLLNLVENAPLLIKKENLIASLQKKLIVTEERSIESQKGLAQVFQTVDTIKQDIQAQFDNHIRSFENKFHTLESRLNDQIRQIQNNEQRISKQVFKIEGKQREELQISMKKYDQRYSELSNDMKLLSQDIQERIQALDAERQKLRRSTIRKDSNINPSKFAVMGQVEEQIQKKFGAMQSQMQRQIDNLQMDVGILECDFELEKRLEHTSKLAEQTKLLPKDLSNDNKMIRINKSEIQLHLDQLEKFNVENTQRIVYELKNSDETMTHYSEIAKQYTANYQANSKEVDKLENKISTLRGQIEGTNKKSQILIEKIEEKFRKLETLQEKQQNGSIRNSIAKDNVSQDDIENRINKLKTSIDSNLNLLYDTLQTVQDKLQKYQTQKNNYMHQYSYMQSEVTQNNDSLIKSERNKINNSYNRGASRGNIKDSFVKRSYVNEDSYQ</sequence>
<feature type="compositionally biased region" description="Basic and acidic residues" evidence="2">
    <location>
        <begin position="1"/>
        <end position="13"/>
    </location>
</feature>
<feature type="coiled-coil region" evidence="1">
    <location>
        <begin position="341"/>
        <end position="400"/>
    </location>
</feature>
<dbReference type="OMA" id="YSQQIHI"/>
<protein>
    <submittedName>
        <fullName evidence="3">Uncharacterized protein</fullName>
    </submittedName>
</protein>
<organism evidence="3 4">
    <name type="scientific">Pseudocohnilembus persalinus</name>
    <name type="common">Ciliate</name>
    <dbReference type="NCBI Taxonomy" id="266149"/>
    <lineage>
        <taxon>Eukaryota</taxon>
        <taxon>Sar</taxon>
        <taxon>Alveolata</taxon>
        <taxon>Ciliophora</taxon>
        <taxon>Intramacronucleata</taxon>
        <taxon>Oligohymenophorea</taxon>
        <taxon>Scuticociliatia</taxon>
        <taxon>Philasterida</taxon>
        <taxon>Pseudocohnilembidae</taxon>
        <taxon>Pseudocohnilembus</taxon>
    </lineage>
</organism>
<keyword evidence="1" id="KW-0175">Coiled coil</keyword>
<proteinExistence type="predicted"/>
<feature type="compositionally biased region" description="Polar residues" evidence="2">
    <location>
        <begin position="14"/>
        <end position="36"/>
    </location>
</feature>
<evidence type="ECO:0000256" key="1">
    <source>
        <dbReference type="SAM" id="Coils"/>
    </source>
</evidence>
<feature type="region of interest" description="Disordered" evidence="2">
    <location>
        <begin position="1"/>
        <end position="46"/>
    </location>
</feature>
<reference evidence="3 4" key="1">
    <citation type="journal article" date="2015" name="Sci. Rep.">
        <title>Genome of the facultative scuticociliatosis pathogen Pseudocohnilembus persalinus provides insight into its virulence through horizontal gene transfer.</title>
        <authorList>
            <person name="Xiong J."/>
            <person name="Wang G."/>
            <person name="Cheng J."/>
            <person name="Tian M."/>
            <person name="Pan X."/>
            <person name="Warren A."/>
            <person name="Jiang C."/>
            <person name="Yuan D."/>
            <person name="Miao W."/>
        </authorList>
    </citation>
    <scope>NUCLEOTIDE SEQUENCE [LARGE SCALE GENOMIC DNA]</scope>
    <source>
        <strain evidence="3">36N120E</strain>
    </source>
</reference>